<comment type="caution">
    <text evidence="2">The sequence shown here is derived from an EMBL/GenBank/DDBJ whole genome shotgun (WGS) entry which is preliminary data.</text>
</comment>
<accession>A0A0A2GZQ1</accession>
<evidence type="ECO:0000256" key="1">
    <source>
        <dbReference type="SAM" id="SignalP"/>
    </source>
</evidence>
<keyword evidence="3" id="KW-1185">Reference proteome</keyword>
<feature type="chain" id="PRO_5001987966" evidence="1">
    <location>
        <begin position="19"/>
        <end position="338"/>
    </location>
</feature>
<evidence type="ECO:0000313" key="3">
    <source>
        <dbReference type="Proteomes" id="UP000030140"/>
    </source>
</evidence>
<evidence type="ECO:0000313" key="2">
    <source>
        <dbReference type="EMBL" id="KGO05865.1"/>
    </source>
</evidence>
<feature type="signal peptide" evidence="1">
    <location>
        <begin position="1"/>
        <end position="18"/>
    </location>
</feature>
<keyword evidence="1" id="KW-0732">Signal</keyword>
<organism evidence="2 3">
    <name type="scientific">Dokdonia donghaensis DSW-1</name>
    <dbReference type="NCBI Taxonomy" id="1300343"/>
    <lineage>
        <taxon>Bacteria</taxon>
        <taxon>Pseudomonadati</taxon>
        <taxon>Bacteroidota</taxon>
        <taxon>Flavobacteriia</taxon>
        <taxon>Flavobacteriales</taxon>
        <taxon>Flavobacteriaceae</taxon>
        <taxon>Dokdonia</taxon>
    </lineage>
</organism>
<dbReference type="Proteomes" id="UP000030140">
    <property type="component" value="Unassembled WGS sequence"/>
</dbReference>
<reference evidence="2 3" key="1">
    <citation type="submission" date="2014-10" db="EMBL/GenBank/DDBJ databases">
        <title>Draft genome sequence of the proteorhodopsin-containing marine bacterium Dokdonia donghaensis.</title>
        <authorList>
            <person name="Gomez-Consarnau L."/>
            <person name="Gonzalez J.M."/>
            <person name="Riedel T."/>
            <person name="Jaenicke S."/>
            <person name="Wagner-Doebler I."/>
            <person name="Fuhrman J.A."/>
        </authorList>
    </citation>
    <scope>NUCLEOTIDE SEQUENCE [LARGE SCALE GENOMIC DNA]</scope>
    <source>
        <strain evidence="2 3">DSW-1</strain>
    </source>
</reference>
<sequence>MKIKLLVVLLFVANLCYGQVNVGSSKSPLNLYSKSLKAEDFENLKKKSTCVILPEGIDQERFKNNLKDVWDVNELKFVTGEEYKKNKERILKESAVLKLVGDVYLIGKKNIATGKKRSTGESITNFISLVIYDNVIMKKGKLKYDSKMLGEIVFSPNIKMRTNVVYSGGRKSFLAKASNKKALAANKEEPGFYTFNYGYIKNFTQILNDHLKRGVSISMRDGYVDSNTIKSLKNKTLYAPEWVLKRYAPVSSTLKEVSTPEEFFEDYDYDYKIVTDDDLNAKIEAGEDIYYFLHTQYNAEKVLAIIAAKTGKYVYLETGGSYNVKGSDFKALNKAINK</sequence>
<name>A0A0A2GZQ1_9FLAO</name>
<gene>
    <name evidence="2" type="ORF">NV36_02725</name>
</gene>
<dbReference type="AlphaFoldDB" id="A0A0A2GZQ1"/>
<dbReference type="PATRIC" id="fig|1300343.5.peg.1994"/>
<proteinExistence type="predicted"/>
<dbReference type="EMBL" id="JSAQ01000001">
    <property type="protein sequence ID" value="KGO05865.1"/>
    <property type="molecule type" value="Genomic_DNA"/>
</dbReference>
<protein>
    <submittedName>
        <fullName evidence="2">Uncharacterized protein</fullName>
    </submittedName>
</protein>
<dbReference type="KEGG" id="ddo:I597_1987"/>
<dbReference type="RefSeq" id="WP_035324889.1">
    <property type="nucleotide sequence ID" value="NZ_CP015125.1"/>
</dbReference>
<dbReference type="OrthoDB" id="668115at2"/>